<accession>A0AAV8RXU5</accession>
<name>A0AAV8RXU5_ENSVE</name>
<keyword evidence="2" id="KW-1185">Reference proteome</keyword>
<evidence type="ECO:0000313" key="2">
    <source>
        <dbReference type="Proteomes" id="UP001222027"/>
    </source>
</evidence>
<protein>
    <submittedName>
        <fullName evidence="1">Uncharacterized protein</fullName>
    </submittedName>
</protein>
<reference evidence="1 2" key="1">
    <citation type="submission" date="2022-12" db="EMBL/GenBank/DDBJ databases">
        <title>Chromosome-scale assembly of the Ensete ventricosum genome.</title>
        <authorList>
            <person name="Dussert Y."/>
            <person name="Stocks J."/>
            <person name="Wendawek A."/>
            <person name="Woldeyes F."/>
            <person name="Nichols R.A."/>
            <person name="Borrell J.S."/>
        </authorList>
    </citation>
    <scope>NUCLEOTIDE SEQUENCE [LARGE SCALE GENOMIC DNA]</scope>
    <source>
        <strain evidence="2">cv. Maze</strain>
        <tissue evidence="1">Seeds</tissue>
    </source>
</reference>
<organism evidence="1 2">
    <name type="scientific">Ensete ventricosum</name>
    <name type="common">Abyssinian banana</name>
    <name type="synonym">Musa ensete</name>
    <dbReference type="NCBI Taxonomy" id="4639"/>
    <lineage>
        <taxon>Eukaryota</taxon>
        <taxon>Viridiplantae</taxon>
        <taxon>Streptophyta</taxon>
        <taxon>Embryophyta</taxon>
        <taxon>Tracheophyta</taxon>
        <taxon>Spermatophyta</taxon>
        <taxon>Magnoliopsida</taxon>
        <taxon>Liliopsida</taxon>
        <taxon>Zingiberales</taxon>
        <taxon>Musaceae</taxon>
        <taxon>Ensete</taxon>
    </lineage>
</organism>
<proteinExistence type="predicted"/>
<dbReference type="AlphaFoldDB" id="A0AAV8RXU5"/>
<sequence length="144" mass="15965">MIATVHHHGTATVLLQQMHRLYAETSTACALMGACEPLEFSASRTVQGIGYALVPLQRASQRYGTDCPREFLGLNKQQTDASHSSLPFSLIPEIRENFCDPQLQSLSPHVINLEAACGVKEDVNGRWRSDRSLCGFLPSRQSMY</sequence>
<evidence type="ECO:0000313" key="1">
    <source>
        <dbReference type="EMBL" id="KAJ8511982.1"/>
    </source>
</evidence>
<comment type="caution">
    <text evidence="1">The sequence shown here is derived from an EMBL/GenBank/DDBJ whole genome shotgun (WGS) entry which is preliminary data.</text>
</comment>
<gene>
    <name evidence="1" type="ORF">OPV22_002416</name>
</gene>
<dbReference type="EMBL" id="JAQQAF010000001">
    <property type="protein sequence ID" value="KAJ8511982.1"/>
    <property type="molecule type" value="Genomic_DNA"/>
</dbReference>
<dbReference type="Proteomes" id="UP001222027">
    <property type="component" value="Unassembled WGS sequence"/>
</dbReference>